<feature type="region of interest" description="Disordered" evidence="1">
    <location>
        <begin position="181"/>
        <end position="204"/>
    </location>
</feature>
<feature type="region of interest" description="Disordered" evidence="1">
    <location>
        <begin position="14"/>
        <end position="38"/>
    </location>
</feature>
<reference evidence="3" key="2">
    <citation type="submission" date="2020-11" db="EMBL/GenBank/DDBJ databases">
        <authorList>
            <person name="McCartney M.A."/>
            <person name="Auch B."/>
            <person name="Kono T."/>
            <person name="Mallez S."/>
            <person name="Becker A."/>
            <person name="Gohl D.M."/>
            <person name="Silverstein K.A.T."/>
            <person name="Koren S."/>
            <person name="Bechman K.B."/>
            <person name="Herman A."/>
            <person name="Abrahante J.E."/>
            <person name="Garbe J."/>
        </authorList>
    </citation>
    <scope>NUCLEOTIDE SEQUENCE</scope>
    <source>
        <strain evidence="3">Duluth1</strain>
        <tissue evidence="3">Whole animal</tissue>
    </source>
</reference>
<dbReference type="EMBL" id="JAIWYP010000011">
    <property type="protein sequence ID" value="KAH3738337.1"/>
    <property type="molecule type" value="Genomic_DNA"/>
</dbReference>
<dbReference type="Pfam" id="PF12130">
    <property type="entry name" value="bMERB_dom"/>
    <property type="match status" value="1"/>
</dbReference>
<protein>
    <recommendedName>
        <fullName evidence="2">BMERB domain-containing protein</fullName>
    </recommendedName>
</protein>
<dbReference type="InterPro" id="IPR050540">
    <property type="entry name" value="F-actin_Monoox_Mical"/>
</dbReference>
<dbReference type="AlphaFoldDB" id="A0A9D4HZF7"/>
<comment type="caution">
    <text evidence="3">The sequence shown here is derived from an EMBL/GenBank/DDBJ whole genome shotgun (WGS) entry which is preliminary data.</text>
</comment>
<reference evidence="3" key="1">
    <citation type="journal article" date="2019" name="bioRxiv">
        <title>The Genome of the Zebra Mussel, Dreissena polymorpha: A Resource for Invasive Species Research.</title>
        <authorList>
            <person name="McCartney M.A."/>
            <person name="Auch B."/>
            <person name="Kono T."/>
            <person name="Mallez S."/>
            <person name="Zhang Y."/>
            <person name="Obille A."/>
            <person name="Becker A."/>
            <person name="Abrahante J.E."/>
            <person name="Garbe J."/>
            <person name="Badalamenti J.P."/>
            <person name="Herman A."/>
            <person name="Mangelson H."/>
            <person name="Liachko I."/>
            <person name="Sullivan S."/>
            <person name="Sone E.D."/>
            <person name="Koren S."/>
            <person name="Silverstein K.A.T."/>
            <person name="Beckman K.B."/>
            <person name="Gohl D.M."/>
        </authorList>
    </citation>
    <scope>NUCLEOTIDE SEQUENCE</scope>
    <source>
        <strain evidence="3">Duluth1</strain>
        <tissue evidence="3">Whole animal</tissue>
    </source>
</reference>
<dbReference type="Proteomes" id="UP000828390">
    <property type="component" value="Unassembled WGS sequence"/>
</dbReference>
<evidence type="ECO:0000256" key="1">
    <source>
        <dbReference type="SAM" id="MobiDB-lite"/>
    </source>
</evidence>
<feature type="compositionally biased region" description="Basic residues" evidence="1">
    <location>
        <begin position="193"/>
        <end position="204"/>
    </location>
</feature>
<dbReference type="InterPro" id="IPR022735">
    <property type="entry name" value="bMERB_dom"/>
</dbReference>
<evidence type="ECO:0000313" key="3">
    <source>
        <dbReference type="EMBL" id="KAH3738337.1"/>
    </source>
</evidence>
<evidence type="ECO:0000313" key="4">
    <source>
        <dbReference type="Proteomes" id="UP000828390"/>
    </source>
</evidence>
<name>A0A9D4HZF7_DREPO</name>
<keyword evidence="4" id="KW-1185">Reference proteome</keyword>
<evidence type="ECO:0000259" key="2">
    <source>
        <dbReference type="PROSITE" id="PS51848"/>
    </source>
</evidence>
<accession>A0A9D4HZF7</accession>
<organism evidence="3 4">
    <name type="scientific">Dreissena polymorpha</name>
    <name type="common">Zebra mussel</name>
    <name type="synonym">Mytilus polymorpha</name>
    <dbReference type="NCBI Taxonomy" id="45954"/>
    <lineage>
        <taxon>Eukaryota</taxon>
        <taxon>Metazoa</taxon>
        <taxon>Spiralia</taxon>
        <taxon>Lophotrochozoa</taxon>
        <taxon>Mollusca</taxon>
        <taxon>Bivalvia</taxon>
        <taxon>Autobranchia</taxon>
        <taxon>Heteroconchia</taxon>
        <taxon>Euheterodonta</taxon>
        <taxon>Imparidentia</taxon>
        <taxon>Neoheterodontei</taxon>
        <taxon>Myida</taxon>
        <taxon>Dreissenoidea</taxon>
        <taxon>Dreissenidae</taxon>
        <taxon>Dreissena</taxon>
    </lineage>
</organism>
<dbReference type="PROSITE" id="PS51848">
    <property type="entry name" value="BMERB"/>
    <property type="match status" value="1"/>
</dbReference>
<gene>
    <name evidence="3" type="ORF">DPMN_044971</name>
</gene>
<dbReference type="SMART" id="SM01203">
    <property type="entry name" value="DUF3585"/>
    <property type="match status" value="1"/>
</dbReference>
<dbReference type="PANTHER" id="PTHR23167">
    <property type="entry name" value="CALPONIN HOMOLOGY DOMAIN-CONTAINING PROTEIN DDB_G0272472-RELATED"/>
    <property type="match status" value="1"/>
</dbReference>
<proteinExistence type="predicted"/>
<sequence>MAHFLRMNLTLASRARSSMQHGNSRSSRSKNVCGRPAQEIQRKLQEVDVKQRELEEKGVNVERALRGEGPEGGRSETELMQEWFNLVHEKNALVRLESELMVSARELELEDRQGRLQQQLRESLSLDDSLKSPGQRDKEQKIYQELIDVVEERDRLVAMLEDERLREQEEDKDLESVMKAKGFALSPRSGSKILRKNRASKMQT</sequence>
<feature type="compositionally biased region" description="Polar residues" evidence="1">
    <location>
        <begin position="15"/>
        <end position="30"/>
    </location>
</feature>
<feature type="domain" description="BMERB" evidence="2">
    <location>
        <begin position="27"/>
        <end position="176"/>
    </location>
</feature>
<dbReference type="PANTHER" id="PTHR23167:SF54">
    <property type="entry name" value="[F-ACTIN]-MONOOXYGENASE MICAL"/>
    <property type="match status" value="1"/>
</dbReference>